<accession>A0A7J2U549</accession>
<evidence type="ECO:0000313" key="2">
    <source>
        <dbReference type="EMBL" id="HEM67699.1"/>
    </source>
</evidence>
<dbReference type="GO" id="GO:0016853">
    <property type="term" value="F:isomerase activity"/>
    <property type="evidence" value="ECO:0007669"/>
    <property type="project" value="UniProtKB-KW"/>
</dbReference>
<proteinExistence type="predicted"/>
<reference evidence="2" key="1">
    <citation type="journal article" date="2020" name="mSystems">
        <title>Genome- and Community-Level Interaction Insights into Carbon Utilization and Element Cycling Functions of Hydrothermarchaeota in Hydrothermal Sediment.</title>
        <authorList>
            <person name="Zhou Z."/>
            <person name="Liu Y."/>
            <person name="Xu W."/>
            <person name="Pan J."/>
            <person name="Luo Z.H."/>
            <person name="Li M."/>
        </authorList>
    </citation>
    <scope>NUCLEOTIDE SEQUENCE [LARGE SCALE GENOMIC DNA]</scope>
    <source>
        <strain evidence="2">SpSt-125</strain>
    </source>
</reference>
<dbReference type="Pfam" id="PF01261">
    <property type="entry name" value="AP_endonuc_2"/>
    <property type="match status" value="1"/>
</dbReference>
<protein>
    <submittedName>
        <fullName evidence="2">Sugar phosphate isomerase/epimerase</fullName>
    </submittedName>
</protein>
<evidence type="ECO:0000259" key="1">
    <source>
        <dbReference type="Pfam" id="PF01261"/>
    </source>
</evidence>
<name>A0A7J2U549_9CREN</name>
<dbReference type="Gene3D" id="3.20.20.150">
    <property type="entry name" value="Divalent-metal-dependent TIM barrel enzymes"/>
    <property type="match status" value="1"/>
</dbReference>
<dbReference type="InterPro" id="IPR036237">
    <property type="entry name" value="Xyl_isomerase-like_sf"/>
</dbReference>
<keyword evidence="2" id="KW-0413">Isomerase</keyword>
<feature type="domain" description="Xylose isomerase-like TIM barrel" evidence="1">
    <location>
        <begin position="28"/>
        <end position="285"/>
    </location>
</feature>
<dbReference type="EMBL" id="DSEU01000063">
    <property type="protein sequence ID" value="HEM67699.1"/>
    <property type="molecule type" value="Genomic_DNA"/>
</dbReference>
<dbReference type="SUPFAM" id="SSF51658">
    <property type="entry name" value="Xylose isomerase-like"/>
    <property type="match status" value="1"/>
</dbReference>
<organism evidence="2">
    <name type="scientific">Ignisphaera aggregans</name>
    <dbReference type="NCBI Taxonomy" id="334771"/>
    <lineage>
        <taxon>Archaea</taxon>
        <taxon>Thermoproteota</taxon>
        <taxon>Thermoprotei</taxon>
        <taxon>Desulfurococcales</taxon>
        <taxon>Desulfurococcaceae</taxon>
        <taxon>Ignisphaera</taxon>
    </lineage>
</organism>
<dbReference type="PANTHER" id="PTHR12110:SF53">
    <property type="entry name" value="BLR5974 PROTEIN"/>
    <property type="match status" value="1"/>
</dbReference>
<gene>
    <name evidence="2" type="ORF">ENO26_09105</name>
</gene>
<dbReference type="PANTHER" id="PTHR12110">
    <property type="entry name" value="HYDROXYPYRUVATE ISOMERASE"/>
    <property type="match status" value="1"/>
</dbReference>
<dbReference type="AlphaFoldDB" id="A0A7J2U549"/>
<sequence length="302" mass="34543">MSRVSLAWLYAITKYGYPPPMDKVFKVVDDAAQLGFKAIELEVVGEKNLREFEEFKKRLKDYIDGKGLIVINVAAIFRELLSPDESVRENALEWFRRTCDLAAYFNSPMVQIDTFTPPIEFIDVKPYSTAIVFGEKYRVRIPSGFSWRGFWKMLIDVVKRCSLIAKDYGLLLSIEPRIGETISNSDAMLRLLDEVGEDNLGAVLDTGHLHAAKELIPLSIEKLGEKILYVHISDNDGRDNYHWAPGKGTIDWEAVFEGLKRHNFKGYIAIDVGGQDIRDRLDEEVIEAKKFIEEMGKKYHLC</sequence>
<dbReference type="InterPro" id="IPR050312">
    <property type="entry name" value="IolE/XylAMocC-like"/>
</dbReference>
<dbReference type="InterPro" id="IPR013022">
    <property type="entry name" value="Xyl_isomerase-like_TIM-brl"/>
</dbReference>
<comment type="caution">
    <text evidence="2">The sequence shown here is derived from an EMBL/GenBank/DDBJ whole genome shotgun (WGS) entry which is preliminary data.</text>
</comment>